<dbReference type="OrthoDB" id="2985014at2759"/>
<gene>
    <name evidence="8" type="ORF">COCSADRAFT_166474</name>
</gene>
<feature type="transmembrane region" description="Helical" evidence="6">
    <location>
        <begin position="190"/>
        <end position="212"/>
    </location>
</feature>
<dbReference type="FunFam" id="1.20.1250.20:FF:000013">
    <property type="entry name" value="MFS general substrate transporter"/>
    <property type="match status" value="1"/>
</dbReference>
<evidence type="ECO:0000256" key="2">
    <source>
        <dbReference type="ARBA" id="ARBA00022448"/>
    </source>
</evidence>
<evidence type="ECO:0000313" key="8">
    <source>
        <dbReference type="EMBL" id="EMD69496.1"/>
    </source>
</evidence>
<dbReference type="HOGENOM" id="CLU_001265_0_1_1"/>
<dbReference type="FunFam" id="1.20.1250.20:FF:000018">
    <property type="entry name" value="MFS transporter permease"/>
    <property type="match status" value="1"/>
</dbReference>
<name>M2TJZ6_COCSN</name>
<protein>
    <recommendedName>
        <fullName evidence="7">Major facilitator superfamily (MFS) profile domain-containing protein</fullName>
    </recommendedName>
</protein>
<keyword evidence="3 6" id="KW-0812">Transmembrane</keyword>
<feature type="domain" description="Major facilitator superfamily (MFS) profile" evidence="7">
    <location>
        <begin position="64"/>
        <end position="482"/>
    </location>
</feature>
<dbReference type="InterPro" id="IPR011701">
    <property type="entry name" value="MFS"/>
</dbReference>
<evidence type="ECO:0000256" key="6">
    <source>
        <dbReference type="SAM" id="Phobius"/>
    </source>
</evidence>
<feature type="transmembrane region" description="Helical" evidence="6">
    <location>
        <begin position="367"/>
        <end position="385"/>
    </location>
</feature>
<dbReference type="Pfam" id="PF07690">
    <property type="entry name" value="MFS_1"/>
    <property type="match status" value="1"/>
</dbReference>
<evidence type="ECO:0000256" key="1">
    <source>
        <dbReference type="ARBA" id="ARBA00004141"/>
    </source>
</evidence>
<dbReference type="GO" id="GO:0022857">
    <property type="term" value="F:transmembrane transporter activity"/>
    <property type="evidence" value="ECO:0007669"/>
    <property type="project" value="InterPro"/>
</dbReference>
<dbReference type="InterPro" id="IPR036259">
    <property type="entry name" value="MFS_trans_sf"/>
</dbReference>
<keyword evidence="4 6" id="KW-1133">Transmembrane helix</keyword>
<dbReference type="InterPro" id="IPR020846">
    <property type="entry name" value="MFS_dom"/>
</dbReference>
<dbReference type="KEGG" id="bsc:COCSADRAFT_166474"/>
<dbReference type="Gene3D" id="1.20.1250.20">
    <property type="entry name" value="MFS general substrate transporter like domains"/>
    <property type="match status" value="2"/>
</dbReference>
<dbReference type="PANTHER" id="PTHR43791">
    <property type="entry name" value="PERMEASE-RELATED"/>
    <property type="match status" value="1"/>
</dbReference>
<organism evidence="8 9">
    <name type="scientific">Cochliobolus sativus (strain ND90Pr / ATCC 201652)</name>
    <name type="common">Common root rot and spot blotch fungus</name>
    <name type="synonym">Bipolaris sorokiniana</name>
    <dbReference type="NCBI Taxonomy" id="665912"/>
    <lineage>
        <taxon>Eukaryota</taxon>
        <taxon>Fungi</taxon>
        <taxon>Dikarya</taxon>
        <taxon>Ascomycota</taxon>
        <taxon>Pezizomycotina</taxon>
        <taxon>Dothideomycetes</taxon>
        <taxon>Pleosporomycetidae</taxon>
        <taxon>Pleosporales</taxon>
        <taxon>Pleosporineae</taxon>
        <taxon>Pleosporaceae</taxon>
        <taxon>Bipolaris</taxon>
    </lineage>
</organism>
<feature type="transmembrane region" description="Helical" evidence="6">
    <location>
        <begin position="103"/>
        <end position="123"/>
    </location>
</feature>
<keyword evidence="9" id="KW-1185">Reference proteome</keyword>
<evidence type="ECO:0000256" key="4">
    <source>
        <dbReference type="ARBA" id="ARBA00022989"/>
    </source>
</evidence>
<dbReference type="GeneID" id="19132451"/>
<accession>M2TJZ6</accession>
<dbReference type="EMBL" id="KB445637">
    <property type="protein sequence ID" value="EMD69496.1"/>
    <property type="molecule type" value="Genomic_DNA"/>
</dbReference>
<feature type="transmembrane region" description="Helical" evidence="6">
    <location>
        <begin position="155"/>
        <end position="178"/>
    </location>
</feature>
<feature type="transmembrane region" description="Helical" evidence="6">
    <location>
        <begin position="130"/>
        <end position="149"/>
    </location>
</feature>
<dbReference type="GO" id="GO:0016020">
    <property type="term" value="C:membrane"/>
    <property type="evidence" value="ECO:0007669"/>
    <property type="project" value="UniProtKB-SubCell"/>
</dbReference>
<evidence type="ECO:0000256" key="3">
    <source>
        <dbReference type="ARBA" id="ARBA00022692"/>
    </source>
</evidence>
<proteinExistence type="predicted"/>
<feature type="transmembrane region" description="Helical" evidence="6">
    <location>
        <begin position="391"/>
        <end position="414"/>
    </location>
</feature>
<reference evidence="8 9" key="1">
    <citation type="journal article" date="2012" name="PLoS Pathog.">
        <title>Diverse lifestyles and strategies of plant pathogenesis encoded in the genomes of eighteen Dothideomycetes fungi.</title>
        <authorList>
            <person name="Ohm R.A."/>
            <person name="Feau N."/>
            <person name="Henrissat B."/>
            <person name="Schoch C.L."/>
            <person name="Horwitz B.A."/>
            <person name="Barry K.W."/>
            <person name="Condon B.J."/>
            <person name="Copeland A.C."/>
            <person name="Dhillon B."/>
            <person name="Glaser F."/>
            <person name="Hesse C.N."/>
            <person name="Kosti I."/>
            <person name="LaButti K."/>
            <person name="Lindquist E.A."/>
            <person name="Lucas S."/>
            <person name="Salamov A.A."/>
            <person name="Bradshaw R.E."/>
            <person name="Ciuffetti L."/>
            <person name="Hamelin R.C."/>
            <person name="Kema G.H.J."/>
            <person name="Lawrence C."/>
            <person name="Scott J.A."/>
            <person name="Spatafora J.W."/>
            <person name="Turgeon B.G."/>
            <person name="de Wit P.J.G.M."/>
            <person name="Zhong S."/>
            <person name="Goodwin S.B."/>
            <person name="Grigoriev I.V."/>
        </authorList>
    </citation>
    <scope>NUCLEOTIDE SEQUENCE [LARGE SCALE GENOMIC DNA]</scope>
    <source>
        <strain evidence="9">ND90Pr / ATCC 201652</strain>
    </source>
</reference>
<dbReference type="PROSITE" id="PS50850">
    <property type="entry name" value="MFS"/>
    <property type="match status" value="1"/>
</dbReference>
<dbReference type="SUPFAM" id="SSF103473">
    <property type="entry name" value="MFS general substrate transporter"/>
    <property type="match status" value="1"/>
</dbReference>
<evidence type="ECO:0000256" key="5">
    <source>
        <dbReference type="ARBA" id="ARBA00023136"/>
    </source>
</evidence>
<sequence length="518" mass="56736">MAHSQASEGKPLIPCGTCTRSFKSAAVAATNLVQSSTMSTGHQPTCVPSEPTSKHVNRKIDIALLPFLSLLYLLNGLDRSNVGNAETQGFTTDIGATPDDLNLAVSLFFITFVLLQPLSAAVGRWLGAKHWITIIMIGWGVFTVAHAFIRGRRALLAVRLMIGACEAGFYPTAIAYLSSFYCRYDLAVRIGLFYGQYAIAGAFSGSIAYGIFHLNGTTLKNWQYLFIIEGGITIVVAFVAWFWLPQGPRSAWFLTDEEQIFVTQQITKDNALFVAHEYSNDGIQKKRLTRLDIVETAKDWKLWFILVFNICASVPSQAFSVFMPMVVQGLGYSSIEANLMSVPPFVCGAIGLYLFALSSDHQKERGYHIITGICIALVGLIVTVTTQSHSIQYIGLCILLFGSYISAPLTVAWLSGNNPEPGKRSLVLGVNGFGNLAGVIGSQLYKKKHAPRYLTPFYATLGFVAAALVGYVAYRYILKTINAKRLAMANSASAEDVEAERLDPTRYAEAKWTFLYGL</sequence>
<reference evidence="9" key="2">
    <citation type="journal article" date="2013" name="PLoS Genet.">
        <title>Comparative genome structure, secondary metabolite, and effector coding capacity across Cochliobolus pathogens.</title>
        <authorList>
            <person name="Condon B.J."/>
            <person name="Leng Y."/>
            <person name="Wu D."/>
            <person name="Bushley K.E."/>
            <person name="Ohm R.A."/>
            <person name="Otillar R."/>
            <person name="Martin J."/>
            <person name="Schackwitz W."/>
            <person name="Grimwood J."/>
            <person name="MohdZainudin N."/>
            <person name="Xue C."/>
            <person name="Wang R."/>
            <person name="Manning V.A."/>
            <person name="Dhillon B."/>
            <person name="Tu Z.J."/>
            <person name="Steffenson B.J."/>
            <person name="Salamov A."/>
            <person name="Sun H."/>
            <person name="Lowry S."/>
            <person name="LaButti K."/>
            <person name="Han J."/>
            <person name="Copeland A."/>
            <person name="Lindquist E."/>
            <person name="Barry K."/>
            <person name="Schmutz J."/>
            <person name="Baker S.E."/>
            <person name="Ciuffetti L.M."/>
            <person name="Grigoriev I.V."/>
            <person name="Zhong S."/>
            <person name="Turgeon B.G."/>
        </authorList>
    </citation>
    <scope>NUCLEOTIDE SEQUENCE [LARGE SCALE GENOMIC DNA]</scope>
    <source>
        <strain evidence="9">ND90Pr / ATCC 201652</strain>
    </source>
</reference>
<feature type="transmembrane region" description="Helical" evidence="6">
    <location>
        <begin position="335"/>
        <end position="355"/>
    </location>
</feature>
<dbReference type="RefSeq" id="XP_007694805.1">
    <property type="nucleotide sequence ID" value="XM_007696615.1"/>
</dbReference>
<dbReference type="Proteomes" id="UP000016934">
    <property type="component" value="Unassembled WGS sequence"/>
</dbReference>
<feature type="transmembrane region" description="Helical" evidence="6">
    <location>
        <begin position="224"/>
        <end position="244"/>
    </location>
</feature>
<keyword evidence="5 6" id="KW-0472">Membrane</keyword>
<feature type="transmembrane region" description="Helical" evidence="6">
    <location>
        <begin position="302"/>
        <end position="323"/>
    </location>
</feature>
<dbReference type="AlphaFoldDB" id="M2TJZ6"/>
<evidence type="ECO:0000259" key="7">
    <source>
        <dbReference type="PROSITE" id="PS50850"/>
    </source>
</evidence>
<feature type="transmembrane region" description="Helical" evidence="6">
    <location>
        <begin position="457"/>
        <end position="478"/>
    </location>
</feature>
<evidence type="ECO:0000313" key="9">
    <source>
        <dbReference type="Proteomes" id="UP000016934"/>
    </source>
</evidence>
<dbReference type="PANTHER" id="PTHR43791:SF21">
    <property type="entry name" value="MAJOR FACILITATOR SUPERFAMILY (MFS) PROFILE DOMAIN-CONTAINING PROTEIN"/>
    <property type="match status" value="1"/>
</dbReference>
<dbReference type="eggNOG" id="KOG2533">
    <property type="taxonomic scope" value="Eukaryota"/>
</dbReference>
<keyword evidence="2" id="KW-0813">Transport</keyword>
<comment type="subcellular location">
    <subcellularLocation>
        <location evidence="1">Membrane</location>
        <topology evidence="1">Multi-pass membrane protein</topology>
    </subcellularLocation>
</comment>
<dbReference type="OMA" id="LGAKHWI"/>